<dbReference type="PANTHER" id="PTHR40079">
    <property type="entry name" value="MANNAN ENDO-1,4-BETA-MANNOSIDASE E-RELATED"/>
    <property type="match status" value="1"/>
</dbReference>
<keyword evidence="7" id="KW-1185">Reference proteome</keyword>
<dbReference type="GO" id="GO:0006080">
    <property type="term" value="P:substituted mannan metabolic process"/>
    <property type="evidence" value="ECO:0007669"/>
    <property type="project" value="InterPro"/>
</dbReference>
<keyword evidence="3 4" id="KW-0326">Glycosidase</keyword>
<gene>
    <name evidence="6" type="ORF">M427DRAFT_50678</name>
</gene>
<accession>A0A139B047</accession>
<dbReference type="Pfam" id="PF02156">
    <property type="entry name" value="Glyco_hydro_26"/>
    <property type="match status" value="1"/>
</dbReference>
<protein>
    <submittedName>
        <fullName evidence="6">Glycoside hydrolase family 26 protein</fullName>
    </submittedName>
</protein>
<dbReference type="GO" id="GO:0016985">
    <property type="term" value="F:mannan endo-1,4-beta-mannosidase activity"/>
    <property type="evidence" value="ECO:0007669"/>
    <property type="project" value="InterPro"/>
</dbReference>
<dbReference type="InterPro" id="IPR000805">
    <property type="entry name" value="Glyco_hydro_26"/>
</dbReference>
<dbReference type="PANTHER" id="PTHR40079:SF4">
    <property type="entry name" value="GH26 DOMAIN-CONTAINING PROTEIN-RELATED"/>
    <property type="match status" value="1"/>
</dbReference>
<evidence type="ECO:0000313" key="6">
    <source>
        <dbReference type="EMBL" id="KXS22344.1"/>
    </source>
</evidence>
<dbReference type="Gene3D" id="3.20.20.80">
    <property type="entry name" value="Glycosidases"/>
    <property type="match status" value="1"/>
</dbReference>
<dbReference type="PROSITE" id="PS51764">
    <property type="entry name" value="GH26"/>
    <property type="match status" value="1"/>
</dbReference>
<dbReference type="EMBL" id="KQ965731">
    <property type="protein sequence ID" value="KXS22344.1"/>
    <property type="molecule type" value="Genomic_DNA"/>
</dbReference>
<keyword evidence="2 4" id="KW-0378">Hydrolase</keyword>
<dbReference type="OrthoDB" id="428177at2759"/>
<dbReference type="InterPro" id="IPR017853">
    <property type="entry name" value="GH"/>
</dbReference>
<evidence type="ECO:0000313" key="7">
    <source>
        <dbReference type="Proteomes" id="UP000070544"/>
    </source>
</evidence>
<feature type="active site" description="Proton donor" evidence="4">
    <location>
        <position position="142"/>
    </location>
</feature>
<organism evidence="6 7">
    <name type="scientific">Gonapodya prolifera (strain JEL478)</name>
    <name type="common">Monoblepharis prolifera</name>
    <dbReference type="NCBI Taxonomy" id="1344416"/>
    <lineage>
        <taxon>Eukaryota</taxon>
        <taxon>Fungi</taxon>
        <taxon>Fungi incertae sedis</taxon>
        <taxon>Chytridiomycota</taxon>
        <taxon>Chytridiomycota incertae sedis</taxon>
        <taxon>Monoblepharidomycetes</taxon>
        <taxon>Monoblepharidales</taxon>
        <taxon>Gonapodyaceae</taxon>
        <taxon>Gonapodya</taxon>
    </lineage>
</organism>
<reference evidence="6 7" key="1">
    <citation type="journal article" date="2015" name="Genome Biol. Evol.">
        <title>Phylogenomic analyses indicate that early fungi evolved digesting cell walls of algal ancestors of land plants.</title>
        <authorList>
            <person name="Chang Y."/>
            <person name="Wang S."/>
            <person name="Sekimoto S."/>
            <person name="Aerts A.L."/>
            <person name="Choi C."/>
            <person name="Clum A."/>
            <person name="LaButti K.M."/>
            <person name="Lindquist E.A."/>
            <person name="Yee Ngan C."/>
            <person name="Ohm R.A."/>
            <person name="Salamov A.A."/>
            <person name="Grigoriev I.V."/>
            <person name="Spatafora J.W."/>
            <person name="Berbee M.L."/>
        </authorList>
    </citation>
    <scope>NUCLEOTIDE SEQUENCE [LARGE SCALE GENOMIC DNA]</scope>
    <source>
        <strain evidence="6 7">JEL478</strain>
    </source>
</reference>
<dbReference type="AlphaFoldDB" id="A0A139B047"/>
<feature type="active site" description="Nucleophile" evidence="4">
    <location>
        <position position="254"/>
    </location>
</feature>
<feature type="domain" description="GH26" evidence="5">
    <location>
        <begin position="23"/>
        <end position="343"/>
    </location>
</feature>
<evidence type="ECO:0000256" key="1">
    <source>
        <dbReference type="ARBA" id="ARBA00007754"/>
    </source>
</evidence>
<sequence length="349" mass="39249">MAEQHLAPRYPNFTPIIELPVAPRAHSVIDDLTAYPLPTLYGVYPDWGKLHLLTYVDAIQGHVPAVFGSFSSIGTTFDPSNTFDHVKQILSLHAHRVPVLLLTLEAWEGLDKVSDAALHTLKQTLHRVASLNVKVIVRWCHEMNGSWYPWAGPDKAELYRSTFRRVADVVHNVGPSVAMMWSPNVFIPGQGEDQYEIYYPGDDVVDWTGLSVYHFGNSWPWKNEVPSRNTLVAKIRSFHETYSASKRKPFSLSETSAALHIPGKANQPPAPATGQLAELEARMKAEWASQLYLEATQNLDGGIALIGWFEYLKFEENEWRDFRLATSPNIGVKMAMDKVLERGHLTFAA</sequence>
<comment type="similarity">
    <text evidence="1 4">Belongs to the glycosyl hydrolase 26 family.</text>
</comment>
<dbReference type="Proteomes" id="UP000070544">
    <property type="component" value="Unassembled WGS sequence"/>
</dbReference>
<evidence type="ECO:0000256" key="3">
    <source>
        <dbReference type="ARBA" id="ARBA00023295"/>
    </source>
</evidence>
<evidence type="ECO:0000256" key="4">
    <source>
        <dbReference type="PROSITE-ProRule" id="PRU01100"/>
    </source>
</evidence>
<evidence type="ECO:0000259" key="5">
    <source>
        <dbReference type="PROSITE" id="PS51764"/>
    </source>
</evidence>
<dbReference type="InterPro" id="IPR022790">
    <property type="entry name" value="GH26_dom"/>
</dbReference>
<proteinExistence type="inferred from homology"/>
<name>A0A139B047_GONPJ</name>
<evidence type="ECO:0000256" key="2">
    <source>
        <dbReference type="ARBA" id="ARBA00022801"/>
    </source>
</evidence>
<dbReference type="SUPFAM" id="SSF51445">
    <property type="entry name" value="(Trans)glycosidases"/>
    <property type="match status" value="1"/>
</dbReference>